<evidence type="ECO:0000256" key="6">
    <source>
        <dbReference type="ARBA" id="ARBA00022644"/>
    </source>
</evidence>
<dbReference type="PANTHER" id="PTHR13878">
    <property type="entry name" value="GULONOLACTONE OXIDASE"/>
    <property type="match status" value="1"/>
</dbReference>
<dbReference type="InterPro" id="IPR010030">
    <property type="entry name" value="GULO_Plant"/>
</dbReference>
<dbReference type="Gene3D" id="3.30.70.2520">
    <property type="match status" value="1"/>
</dbReference>
<dbReference type="InterPro" id="IPR016169">
    <property type="entry name" value="FAD-bd_PCMH_sub2"/>
</dbReference>
<dbReference type="InterPro" id="IPR016166">
    <property type="entry name" value="FAD-bd_PCMH"/>
</dbReference>
<dbReference type="InterPro" id="IPR050432">
    <property type="entry name" value="FAD-linked_Oxidoreductases_BP"/>
</dbReference>
<evidence type="ECO:0000256" key="8">
    <source>
        <dbReference type="ARBA" id="ARBA00022827"/>
    </source>
</evidence>
<dbReference type="GO" id="GO:0019853">
    <property type="term" value="P:L-ascorbic acid biosynthetic process"/>
    <property type="evidence" value="ECO:0007669"/>
    <property type="project" value="UniProtKB-UniPathway"/>
</dbReference>
<dbReference type="InterPro" id="IPR055154">
    <property type="entry name" value="GULLO2-like_C"/>
</dbReference>
<gene>
    <name evidence="13" type="primary">GULLO2_1</name>
    <name evidence="13" type="ORF">Zm00014a_042646</name>
</gene>
<reference evidence="13 14" key="1">
    <citation type="journal article" date="2018" name="Nat. Genet.">
        <title>Extensive intraspecific gene order and gene structural variations between Mo17 and other maize genomes.</title>
        <authorList>
            <person name="Sun S."/>
            <person name="Zhou Y."/>
            <person name="Chen J."/>
            <person name="Shi J."/>
            <person name="Zhao H."/>
            <person name="Zhao H."/>
            <person name="Song W."/>
            <person name="Zhang M."/>
            <person name="Cui Y."/>
            <person name="Dong X."/>
            <person name="Liu H."/>
            <person name="Ma X."/>
            <person name="Jiao Y."/>
            <person name="Wang B."/>
            <person name="Wei X."/>
            <person name="Stein J.C."/>
            <person name="Glaubitz J.C."/>
            <person name="Lu F."/>
            <person name="Yu G."/>
            <person name="Liang C."/>
            <person name="Fengler K."/>
            <person name="Li B."/>
            <person name="Rafalski A."/>
            <person name="Schnable P.S."/>
            <person name="Ware D.H."/>
            <person name="Buckler E.S."/>
            <person name="Lai J."/>
        </authorList>
    </citation>
    <scope>NUCLEOTIDE SEQUENCE [LARGE SCALE GENOMIC DNA]</scope>
    <source>
        <strain evidence="14">cv. Missouri 17</strain>
        <tissue evidence="13">Seedling</tissue>
    </source>
</reference>
<dbReference type="FunFam" id="3.30.465.10:FF:000033">
    <property type="entry name" value="L-gulonolactone oxidase 5"/>
    <property type="match status" value="1"/>
</dbReference>
<evidence type="ECO:0000256" key="3">
    <source>
        <dbReference type="ARBA" id="ARBA00005466"/>
    </source>
</evidence>
<evidence type="ECO:0000256" key="2">
    <source>
        <dbReference type="ARBA" id="ARBA00005147"/>
    </source>
</evidence>
<dbReference type="Gene3D" id="3.30.465.10">
    <property type="match status" value="1"/>
</dbReference>
<evidence type="ECO:0000256" key="4">
    <source>
        <dbReference type="ARBA" id="ARBA00013121"/>
    </source>
</evidence>
<dbReference type="InterPro" id="IPR016164">
    <property type="entry name" value="FAD-linked_Oxase-like_C"/>
</dbReference>
<keyword evidence="7 11" id="KW-0732">Signal</keyword>
<comment type="caution">
    <text evidence="13">The sequence shown here is derived from an EMBL/GenBank/DDBJ whole genome shotgun (WGS) entry which is preliminary data.</text>
</comment>
<protein>
    <recommendedName>
        <fullName evidence="4">L-gulonolactone oxidase</fullName>
        <ecNumber evidence="4">1.1.3.8</ecNumber>
    </recommendedName>
</protein>
<dbReference type="Pfam" id="PF22906">
    <property type="entry name" value="GULLO2-like_3rd"/>
    <property type="match status" value="1"/>
</dbReference>
<sequence length="598" mass="64767">MVVVAMAVMQGQAGATRVAVSLVLLLLASLTGGSPPPEPVSCARGTSDCTVTSTYGSFPDRAVCRAANATFPRTEKELVAAVAAAAASRRKVKVATSHSHSFPKLACPGGRDGTIISTERLNRTVRVDAARRLLTVESGMLLRDLVRAAADAGLALPHSPYWYGLTVGGLLATGAHGSSLWGKGSAVHEYVVALRIVTPAPASQGFAVVRELVAGDPDLDAAKVSLGVLGVISQVTFELQPQFKRSVTFVTRDDKDMAEKLSVWGGLHEFGDVSWLPRQGKAIYREDDRVDVSTPGNGLNNYIGFRAQPTLGLLTARKAEERLEENGTDVARCLAARLPAATFELQAYGFTNDGFFFTGYPVVGFQHRIQASGTCINGADDGLLSACTWDSRVRGPFFYQSGFSVAMPKVPAFVADMQRLRDLNPRAFCGMDAKMGVLMRYVRASSAYLGKAEDSLDFDVTYYRSYDEGTPRKHADVFDELEQMALRKYGALPHWGKNRNFAFDGVIARYPAAARFLEVKDRYDPDGIFSSEWSDQVLGIRGSPNVVGPGCAIEGLCVCSDDLHCAPEQGYFCRPGKVYTDARVCALERRRTRLVDEL</sequence>
<dbReference type="InterPro" id="IPR036318">
    <property type="entry name" value="FAD-bd_PCMH-like_sf"/>
</dbReference>
<dbReference type="Pfam" id="PF01565">
    <property type="entry name" value="FAD_binding_4"/>
    <property type="match status" value="1"/>
</dbReference>
<feature type="domain" description="FAD-binding PCMH-type" evidence="12">
    <location>
        <begin position="55"/>
        <end position="242"/>
    </location>
</feature>
<comment type="pathway">
    <text evidence="2">Cofactor biosynthesis; L-ascorbate biosynthesis.</text>
</comment>
<evidence type="ECO:0000256" key="10">
    <source>
        <dbReference type="ARBA" id="ARBA00048083"/>
    </source>
</evidence>
<feature type="chain" id="PRO_5018543402" description="L-gulonolactone oxidase" evidence="11">
    <location>
        <begin position="34"/>
        <end position="598"/>
    </location>
</feature>
<dbReference type="GO" id="GO:0016020">
    <property type="term" value="C:membrane"/>
    <property type="evidence" value="ECO:0007669"/>
    <property type="project" value="InterPro"/>
</dbReference>
<dbReference type="InterPro" id="IPR016171">
    <property type="entry name" value="Vanillyl_alc_oxidase_C-sub2"/>
</dbReference>
<dbReference type="PROSITE" id="PS51387">
    <property type="entry name" value="FAD_PCMH"/>
    <property type="match status" value="1"/>
</dbReference>
<dbReference type="GO" id="GO:0071949">
    <property type="term" value="F:FAD binding"/>
    <property type="evidence" value="ECO:0007669"/>
    <property type="project" value="InterPro"/>
</dbReference>
<evidence type="ECO:0000256" key="9">
    <source>
        <dbReference type="ARBA" id="ARBA00023002"/>
    </source>
</evidence>
<comment type="cofactor">
    <cofactor evidence="1">
        <name>FAD</name>
        <dbReference type="ChEBI" id="CHEBI:57692"/>
    </cofactor>
</comment>
<evidence type="ECO:0000256" key="11">
    <source>
        <dbReference type="SAM" id="SignalP"/>
    </source>
</evidence>
<dbReference type="SUPFAM" id="SSF55103">
    <property type="entry name" value="FAD-linked oxidases, C-terminal domain"/>
    <property type="match status" value="1"/>
</dbReference>
<dbReference type="AlphaFoldDB" id="A0A3L6FAW2"/>
<evidence type="ECO:0000313" key="13">
    <source>
        <dbReference type="EMBL" id="PWZ28737.1"/>
    </source>
</evidence>
<name>A0A3L6FAW2_MAIZE</name>
<evidence type="ECO:0000256" key="7">
    <source>
        <dbReference type="ARBA" id="ARBA00022729"/>
    </source>
</evidence>
<accession>A0A3L6FAW2</accession>
<dbReference type="InterPro" id="IPR007173">
    <property type="entry name" value="ALO_C"/>
</dbReference>
<dbReference type="UniPathway" id="UPA00132"/>
<dbReference type="PANTHER" id="PTHR13878:SF90">
    <property type="entry name" value="L-GULONOLACTONE OXIDASE"/>
    <property type="match status" value="1"/>
</dbReference>
<dbReference type="Gene3D" id="3.30.43.10">
    <property type="entry name" value="Uridine Diphospho-n-acetylenolpyruvylglucosamine Reductase, domain 2"/>
    <property type="match status" value="1"/>
</dbReference>
<evidence type="ECO:0000256" key="5">
    <source>
        <dbReference type="ARBA" id="ARBA00022630"/>
    </source>
</evidence>
<evidence type="ECO:0000259" key="12">
    <source>
        <dbReference type="PROSITE" id="PS51387"/>
    </source>
</evidence>
<dbReference type="OrthoDB" id="610608at2759"/>
<dbReference type="Pfam" id="PF04030">
    <property type="entry name" value="ALO"/>
    <property type="match status" value="1"/>
</dbReference>
<comment type="similarity">
    <text evidence="3">Belongs to the oxygen-dependent FAD-linked oxidoreductase family.</text>
</comment>
<dbReference type="ExpressionAtlas" id="A0A3L6FAW2">
    <property type="expression patterns" value="baseline and differential"/>
</dbReference>
<keyword evidence="9" id="KW-0560">Oxidoreductase</keyword>
<keyword evidence="6" id="KW-0060">Ascorbate biosynthesis</keyword>
<dbReference type="GO" id="GO:0050105">
    <property type="term" value="F:L-gulonolactone oxidase activity"/>
    <property type="evidence" value="ECO:0007669"/>
    <property type="project" value="UniProtKB-EC"/>
</dbReference>
<dbReference type="NCBIfam" id="TIGR01677">
    <property type="entry name" value="pln_FAD_oxido"/>
    <property type="match status" value="1"/>
</dbReference>
<dbReference type="SMR" id="A0A3L6FAW2"/>
<comment type="catalytic activity">
    <reaction evidence="10">
        <text>L-gulono-1,4-lactone + O2 = L-ascorbate + H2O2 + H(+)</text>
        <dbReference type="Rhea" id="RHEA:32363"/>
        <dbReference type="ChEBI" id="CHEBI:15378"/>
        <dbReference type="ChEBI" id="CHEBI:15379"/>
        <dbReference type="ChEBI" id="CHEBI:16240"/>
        <dbReference type="ChEBI" id="CHEBI:17587"/>
        <dbReference type="ChEBI" id="CHEBI:38290"/>
        <dbReference type="EC" id="1.1.3.8"/>
    </reaction>
</comment>
<dbReference type="Proteomes" id="UP000251960">
    <property type="component" value="Chromosome 4"/>
</dbReference>
<dbReference type="InterPro" id="IPR006094">
    <property type="entry name" value="Oxid_FAD_bind_N"/>
</dbReference>
<dbReference type="InterPro" id="IPR016167">
    <property type="entry name" value="FAD-bd_PCMH_sub1"/>
</dbReference>
<organism evidence="13 14">
    <name type="scientific">Zea mays</name>
    <name type="common">Maize</name>
    <dbReference type="NCBI Taxonomy" id="4577"/>
    <lineage>
        <taxon>Eukaryota</taxon>
        <taxon>Viridiplantae</taxon>
        <taxon>Streptophyta</taxon>
        <taxon>Embryophyta</taxon>
        <taxon>Tracheophyta</taxon>
        <taxon>Spermatophyta</taxon>
        <taxon>Magnoliopsida</taxon>
        <taxon>Liliopsida</taxon>
        <taxon>Poales</taxon>
        <taxon>Poaceae</taxon>
        <taxon>PACMAD clade</taxon>
        <taxon>Panicoideae</taxon>
        <taxon>Andropogonodae</taxon>
        <taxon>Andropogoneae</taxon>
        <taxon>Tripsacinae</taxon>
        <taxon>Zea</taxon>
    </lineage>
</organism>
<dbReference type="EC" id="1.1.3.8" evidence="4"/>
<proteinExistence type="inferred from homology"/>
<keyword evidence="8" id="KW-0274">FAD</keyword>
<feature type="signal peptide" evidence="11">
    <location>
        <begin position="1"/>
        <end position="33"/>
    </location>
</feature>
<evidence type="ECO:0000256" key="1">
    <source>
        <dbReference type="ARBA" id="ARBA00001974"/>
    </source>
</evidence>
<dbReference type="SUPFAM" id="SSF56176">
    <property type="entry name" value="FAD-binding/transporter-associated domain-like"/>
    <property type="match status" value="1"/>
</dbReference>
<keyword evidence="5" id="KW-0285">Flavoprotein</keyword>
<dbReference type="Gene3D" id="1.10.45.10">
    <property type="entry name" value="Vanillyl-alcohol Oxidase, Chain A, domain 4"/>
    <property type="match status" value="1"/>
</dbReference>
<evidence type="ECO:0000313" key="14">
    <source>
        <dbReference type="Proteomes" id="UP000251960"/>
    </source>
</evidence>
<dbReference type="OMA" id="VSWLPRQ"/>
<dbReference type="EMBL" id="NCVQ01000005">
    <property type="protein sequence ID" value="PWZ28737.1"/>
    <property type="molecule type" value="Genomic_DNA"/>
</dbReference>
<dbReference type="GO" id="GO:0003885">
    <property type="term" value="F:D-arabinono-1,4-lactone oxidase activity"/>
    <property type="evidence" value="ECO:0007669"/>
    <property type="project" value="InterPro"/>
</dbReference>